<accession>K3UFQ1</accession>
<dbReference type="InterPro" id="IPR012348">
    <property type="entry name" value="RNR-like"/>
</dbReference>
<dbReference type="SUPFAM" id="SSF47240">
    <property type="entry name" value="Ferritin-like"/>
    <property type="match status" value="1"/>
</dbReference>
<name>K3UFQ1_FUSPC</name>
<feature type="active site" evidence="7">
    <location>
        <position position="167"/>
    </location>
</feature>
<evidence type="ECO:0000256" key="1">
    <source>
        <dbReference type="ARBA" id="ARBA00009303"/>
    </source>
</evidence>
<comment type="similarity">
    <text evidence="1">Belongs to the ribonucleoside diphosphate reductase small chain family.</text>
</comment>
<keyword evidence="5 8" id="KW-0408">Iron</keyword>
<keyword evidence="3 8" id="KW-0479">Metal-binding</keyword>
<dbReference type="eggNOG" id="KOG1567">
    <property type="taxonomic scope" value="Eukaryota"/>
</dbReference>
<evidence type="ECO:0000313" key="11">
    <source>
        <dbReference type="EMBL" id="EKJ70571.1"/>
    </source>
</evidence>
<evidence type="ECO:0000256" key="10">
    <source>
        <dbReference type="SAM" id="Phobius"/>
    </source>
</evidence>
<evidence type="ECO:0000256" key="3">
    <source>
        <dbReference type="ARBA" id="ARBA00022723"/>
    </source>
</evidence>
<dbReference type="PROSITE" id="PS00368">
    <property type="entry name" value="RIBORED_SMALL"/>
    <property type="match status" value="1"/>
</dbReference>
<protein>
    <recommendedName>
        <fullName evidence="2">ribonucleoside-diphosphate reductase</fullName>
        <ecNumber evidence="2">1.17.4.1</ecNumber>
    </recommendedName>
</protein>
<keyword evidence="12" id="KW-1185">Reference proteome</keyword>
<dbReference type="Pfam" id="PF00268">
    <property type="entry name" value="Ribonuc_red_sm"/>
    <property type="match status" value="1"/>
</dbReference>
<evidence type="ECO:0000256" key="6">
    <source>
        <dbReference type="ARBA" id="ARBA00023116"/>
    </source>
</evidence>
<feature type="binding site" evidence="8">
    <location>
        <position position="129"/>
    </location>
    <ligand>
        <name>Fe cation</name>
        <dbReference type="ChEBI" id="CHEBI:24875"/>
        <label>1</label>
    </ligand>
</feature>
<reference evidence="11 12" key="1">
    <citation type="journal article" date="2012" name="PLoS Pathog.">
        <title>Comparative pathogenomics reveals horizontally acquired novel virulence genes in fungi infecting cereal hosts.</title>
        <authorList>
            <person name="Gardiner D.M."/>
            <person name="McDonald M.C."/>
            <person name="Covarelli L."/>
            <person name="Solomon P.S."/>
            <person name="Rusu A.G."/>
            <person name="Marshall M."/>
            <person name="Kazan K."/>
            <person name="Chakraborty S."/>
            <person name="McDonald B.A."/>
            <person name="Manners J.M."/>
        </authorList>
    </citation>
    <scope>NUCLEOTIDE SEQUENCE [LARGE SCALE GENOMIC DNA]</scope>
    <source>
        <strain evidence="11 12">CS3096</strain>
    </source>
</reference>
<feature type="binding site" evidence="8">
    <location>
        <position position="223"/>
    </location>
    <ligand>
        <name>Fe cation</name>
        <dbReference type="ChEBI" id="CHEBI:24875"/>
        <label>2</label>
    </ligand>
</feature>
<feature type="binding site" evidence="8">
    <location>
        <position position="163"/>
    </location>
    <ligand>
        <name>Fe cation</name>
        <dbReference type="ChEBI" id="CHEBI:24875"/>
        <label>1</label>
    </ligand>
</feature>
<dbReference type="OrthoDB" id="10248373at2759"/>
<sequence>MAAQMTPSKQAASGIENLNMESPVKKLNFGTDTTELKTKIVEESKKEESKTVVSKAEEDEPILQENPQRFVLFPIKYHEIWQMYKKAEASFWTAEEIDLSKDLHDWNNRLTSDEQYFISHILAFFAASDGIVNENLVERFSGEVQIPEARCFYGFQIMMENIHSETYSLLIDTYIKDPAQRTYLFNAVDTIPCIRKKADWAIRWIQDKNSSFAQRLVAFAAVEGIFFSGAFASIFWLKKRGLMPGLSFSNELISRDEGLHTDFACLLHSHLKGRASKQMIQDIITDAVSIEQEFLTEALPCALLGMNSNLMKQYIEFVADRLLVALGNEKVYKSTNPFDFMENISLGGKTNFFEKRVADYQKAGVLHSANKKDEEEAPKGENGGDFTFDDDF</sequence>
<dbReference type="Proteomes" id="UP000007978">
    <property type="component" value="Chromosome 3"/>
</dbReference>
<evidence type="ECO:0000256" key="8">
    <source>
        <dbReference type="PIRSR" id="PIRSR000355-2"/>
    </source>
</evidence>
<dbReference type="RefSeq" id="XP_009260716.1">
    <property type="nucleotide sequence ID" value="XM_009262441.1"/>
</dbReference>
<keyword evidence="6" id="KW-0215">Deoxyribonucleotide synthesis</keyword>
<dbReference type="CDD" id="cd01049">
    <property type="entry name" value="RNRR2"/>
    <property type="match status" value="1"/>
</dbReference>
<dbReference type="GO" id="GO:0004748">
    <property type="term" value="F:ribonucleoside-diphosphate reductase activity, thioredoxin disulfide as acceptor"/>
    <property type="evidence" value="ECO:0007669"/>
    <property type="project" value="UniProtKB-EC"/>
</dbReference>
<feature type="binding site" evidence="8">
    <location>
        <position position="260"/>
    </location>
    <ligand>
        <name>Fe cation</name>
        <dbReference type="ChEBI" id="CHEBI:24875"/>
        <label>2</label>
    </ligand>
</feature>
<evidence type="ECO:0000256" key="2">
    <source>
        <dbReference type="ARBA" id="ARBA00012274"/>
    </source>
</evidence>
<dbReference type="InterPro" id="IPR009078">
    <property type="entry name" value="Ferritin-like_SF"/>
</dbReference>
<comment type="caution">
    <text evidence="11">The sequence shown here is derived from an EMBL/GenBank/DDBJ whole genome shotgun (WGS) entry which is preliminary data.</text>
</comment>
<evidence type="ECO:0000313" key="12">
    <source>
        <dbReference type="Proteomes" id="UP000007978"/>
    </source>
</evidence>
<feature type="compositionally biased region" description="Basic and acidic residues" evidence="9">
    <location>
        <begin position="370"/>
        <end position="379"/>
    </location>
</feature>
<dbReference type="EMBL" id="AFNW01000308">
    <property type="protein sequence ID" value="EKJ70571.1"/>
    <property type="molecule type" value="Genomic_DNA"/>
</dbReference>
<evidence type="ECO:0000256" key="5">
    <source>
        <dbReference type="ARBA" id="ARBA00023004"/>
    </source>
</evidence>
<keyword evidence="4" id="KW-0560">Oxidoreductase</keyword>
<dbReference type="EC" id="1.17.4.1" evidence="2"/>
<evidence type="ECO:0000256" key="4">
    <source>
        <dbReference type="ARBA" id="ARBA00023002"/>
    </source>
</evidence>
<dbReference type="HOGENOM" id="CLU_035339_2_1_1"/>
<dbReference type="GO" id="GO:0009263">
    <property type="term" value="P:deoxyribonucleotide biosynthetic process"/>
    <property type="evidence" value="ECO:0007669"/>
    <property type="project" value="UniProtKB-KW"/>
</dbReference>
<keyword evidence="10" id="KW-0472">Membrane</keyword>
<feature type="binding site" evidence="8">
    <location>
        <position position="160"/>
    </location>
    <ligand>
        <name>Fe cation</name>
        <dbReference type="ChEBI" id="CHEBI:24875"/>
        <label>1</label>
    </ligand>
</feature>
<organism evidence="11 12">
    <name type="scientific">Fusarium pseudograminearum (strain CS3096)</name>
    <name type="common">Wheat and barley crown-rot fungus</name>
    <dbReference type="NCBI Taxonomy" id="1028729"/>
    <lineage>
        <taxon>Eukaryota</taxon>
        <taxon>Fungi</taxon>
        <taxon>Dikarya</taxon>
        <taxon>Ascomycota</taxon>
        <taxon>Pezizomycotina</taxon>
        <taxon>Sordariomycetes</taxon>
        <taxon>Hypocreomycetidae</taxon>
        <taxon>Hypocreales</taxon>
        <taxon>Nectriaceae</taxon>
        <taxon>Fusarium</taxon>
    </lineage>
</organism>
<evidence type="ECO:0000256" key="7">
    <source>
        <dbReference type="PIRSR" id="PIRSR000355-1"/>
    </source>
</evidence>
<dbReference type="PANTHER" id="PTHR23409:SF18">
    <property type="entry name" value="RIBONUCLEOSIDE-DIPHOSPHATE REDUCTASE SUBUNIT M2"/>
    <property type="match status" value="1"/>
</dbReference>
<dbReference type="InterPro" id="IPR033909">
    <property type="entry name" value="RNR_small"/>
</dbReference>
<feature type="binding site" evidence="8">
    <location>
        <position position="257"/>
    </location>
    <ligand>
        <name>Fe cation</name>
        <dbReference type="ChEBI" id="CHEBI:24875"/>
        <label>2</label>
    </ligand>
</feature>
<dbReference type="Gene3D" id="1.10.620.20">
    <property type="entry name" value="Ribonucleotide Reductase, subunit A"/>
    <property type="match status" value="1"/>
</dbReference>
<gene>
    <name evidence="11" type="ORF">FPSE_09324</name>
</gene>
<dbReference type="GeneID" id="20367941"/>
<proteinExistence type="inferred from homology"/>
<dbReference type="AlphaFoldDB" id="K3UFQ1"/>
<keyword evidence="10" id="KW-0812">Transmembrane</keyword>
<comment type="cofactor">
    <cofactor evidence="8">
        <name>Fe cation</name>
        <dbReference type="ChEBI" id="CHEBI:24875"/>
    </cofactor>
    <text evidence="8">Binds 2 iron ions per subunit.</text>
</comment>
<dbReference type="PIRSF" id="PIRSF000355">
    <property type="entry name" value="NrdB"/>
    <property type="match status" value="1"/>
</dbReference>
<feature type="binding site" evidence="8">
    <location>
        <position position="160"/>
    </location>
    <ligand>
        <name>Fe cation</name>
        <dbReference type="ChEBI" id="CHEBI:24875"/>
        <label>2</label>
    </ligand>
</feature>
<dbReference type="KEGG" id="fpu:FPSE_09324"/>
<dbReference type="PANTHER" id="PTHR23409">
    <property type="entry name" value="RIBONUCLEOSIDE-DIPHOSPHATE REDUCTASE SMALL CHAIN"/>
    <property type="match status" value="1"/>
</dbReference>
<dbReference type="GO" id="GO:0046872">
    <property type="term" value="F:metal ion binding"/>
    <property type="evidence" value="ECO:0007669"/>
    <property type="project" value="UniProtKB-KW"/>
</dbReference>
<feature type="region of interest" description="Disordered" evidence="9">
    <location>
        <begin position="368"/>
        <end position="392"/>
    </location>
</feature>
<evidence type="ECO:0000256" key="9">
    <source>
        <dbReference type="SAM" id="MobiDB-lite"/>
    </source>
</evidence>
<keyword evidence="10" id="KW-1133">Transmembrane helix</keyword>
<dbReference type="FunFam" id="1.10.620.20:FF:000004">
    <property type="entry name" value="Ribonucleoside-diphosphate reductase subunit M2 B"/>
    <property type="match status" value="1"/>
</dbReference>
<feature type="transmembrane region" description="Helical" evidence="10">
    <location>
        <begin position="216"/>
        <end position="237"/>
    </location>
</feature>
<dbReference type="InterPro" id="IPR000358">
    <property type="entry name" value="RNR_small_fam"/>
</dbReference>
<dbReference type="InterPro" id="IPR030475">
    <property type="entry name" value="RNR_small_AS"/>
</dbReference>